<evidence type="ECO:0000259" key="5">
    <source>
        <dbReference type="Pfam" id="PF10475"/>
    </source>
</evidence>
<evidence type="ECO:0000256" key="3">
    <source>
        <dbReference type="ARBA" id="ARBA00023054"/>
    </source>
</evidence>
<keyword evidence="7" id="KW-1185">Reference proteome</keyword>
<proteinExistence type="predicted"/>
<dbReference type="Pfam" id="PF10474">
    <property type="entry name" value="Syndetin_C"/>
    <property type="match status" value="1"/>
</dbReference>
<dbReference type="GO" id="GO:0032456">
    <property type="term" value="P:endocytic recycling"/>
    <property type="evidence" value="ECO:0007669"/>
    <property type="project" value="InterPro"/>
</dbReference>
<dbReference type="InterPro" id="IPR019514">
    <property type="entry name" value="Syndetin_C"/>
</dbReference>
<evidence type="ECO:0000313" key="6">
    <source>
        <dbReference type="EMBL" id="KAF9594664.1"/>
    </source>
</evidence>
<dbReference type="GO" id="GO:0042147">
    <property type="term" value="P:retrograde transport, endosome to Golgi"/>
    <property type="evidence" value="ECO:0007669"/>
    <property type="project" value="InterPro"/>
</dbReference>
<sequence>MDLSKVGEKILTTVRSATSLSFLPPVSDRPEVPARVAAAAVVARALAGLPPHQRHSLSSSTSDELVSIYGSRPRGEILVDLEEHFYHQDFDPVRHVLENIPSEANDVTYFEQKATLRIAQLDKIAERLSRHVMEHYEEMVKGMHLVRELEQDLKVANVICMDMLPILTELRHAVDMQVSLETHVEEGNYFKAFQVLSEYLQVLDSFSGLSAIQEMGRGVEVWLAKTLQKLDSLLLGVCQEFNEDKYMTVVDAYALIGDITGLAEKIQSFFMQEVLSETHSVLKNILQEGEGLPNMQKSRLTYSDLCLQIPESQYRQCLLRTLGVLFKLMCSYYTIMSFQHDTKDSECQTSNSKQIRKNMPGCSEEVAETDSISTVSNNSQVENGFASESVDRIWTLSPETESATSNSYVKNNPESYESSSLYAHTSLSEVRDDSSLTSGRGSSWDQLRKDAIEFVSQTLKRGRKNLWQLTTSRISMFLSSSAVCSTSVHQFLKNYEDLNVFILAGETFCGVEAVDFRQRLKTVCENYFAAFHRENIYALKMVLERETWLKMSSDTMQVVSFAGLVGDGAPIIVPTDGNSGRVRALHSRKSPDPVESGNQKNGFSRWVKVENPFLIKLTNGSKEHPNFSYTEAIMPGAIEDKTLDILRHDNFSPRNSDVNHINGSNAVSEDENEDLLADFIDEDSQLPSRISKPNHSRRRSSNWNEEDITAQTGSSLCLLRLMDKYARLMQKLEIINAEFFKGICQLFGVFFHFIFETFGQRDINLSGKVFTDPSTYRLKVTISRITQDCDQWIKPHNVAFSPSSPTSDVTPTSPFSANFGHAPSISFGLKERCSGAETIQIVVQILHRSKSHMQSMLQQNNAAMVEDFYASLVDSVPDLTEHIHRTTARSHLHISGYVDRIANAKWELKDLGLEHNGLVSLDLLMVVLMHLFLSLSFF</sequence>
<comment type="caution">
    <text evidence="6">The sequence shown here is derived from an EMBL/GenBank/DDBJ whole genome shotgun (WGS) entry which is preliminary data.</text>
</comment>
<feature type="domain" description="Syndetin C-terminal" evidence="4">
    <location>
        <begin position="827"/>
        <end position="920"/>
    </location>
</feature>
<keyword evidence="2" id="KW-0653">Protein transport</keyword>
<accession>A0A835H9Y3</accession>
<evidence type="ECO:0000313" key="7">
    <source>
        <dbReference type="Proteomes" id="UP000631114"/>
    </source>
</evidence>
<dbReference type="GO" id="GO:1990745">
    <property type="term" value="C:EARP complex"/>
    <property type="evidence" value="ECO:0007669"/>
    <property type="project" value="InterPro"/>
</dbReference>
<evidence type="ECO:0000256" key="2">
    <source>
        <dbReference type="ARBA" id="ARBA00022927"/>
    </source>
</evidence>
<dbReference type="PANTHER" id="PTHR13258:SF0">
    <property type="entry name" value="SYNDETIN"/>
    <property type="match status" value="1"/>
</dbReference>
<reference evidence="6 7" key="1">
    <citation type="submission" date="2020-10" db="EMBL/GenBank/DDBJ databases">
        <title>The Coptis chinensis genome and diversification of protoberbering-type alkaloids.</title>
        <authorList>
            <person name="Wang B."/>
            <person name="Shu S."/>
            <person name="Song C."/>
            <person name="Liu Y."/>
        </authorList>
    </citation>
    <scope>NUCLEOTIDE SEQUENCE [LARGE SCALE GENOMIC DNA]</scope>
    <source>
        <strain evidence="6">HL-2020</strain>
        <tissue evidence="6">Leaf</tissue>
    </source>
</reference>
<dbReference type="AlphaFoldDB" id="A0A835H9Y3"/>
<name>A0A835H9Y3_9MAGN</name>
<dbReference type="GO" id="GO:0015031">
    <property type="term" value="P:protein transport"/>
    <property type="evidence" value="ECO:0007669"/>
    <property type="project" value="UniProtKB-KW"/>
</dbReference>
<dbReference type="Pfam" id="PF10475">
    <property type="entry name" value="Vps54_N"/>
    <property type="match status" value="1"/>
</dbReference>
<dbReference type="InterPro" id="IPR040047">
    <property type="entry name" value="VPS50"/>
</dbReference>
<evidence type="ECO:0000259" key="4">
    <source>
        <dbReference type="Pfam" id="PF10474"/>
    </source>
</evidence>
<keyword evidence="1" id="KW-0813">Transport</keyword>
<organism evidence="6 7">
    <name type="scientific">Coptis chinensis</name>
    <dbReference type="NCBI Taxonomy" id="261450"/>
    <lineage>
        <taxon>Eukaryota</taxon>
        <taxon>Viridiplantae</taxon>
        <taxon>Streptophyta</taxon>
        <taxon>Embryophyta</taxon>
        <taxon>Tracheophyta</taxon>
        <taxon>Spermatophyta</taxon>
        <taxon>Magnoliopsida</taxon>
        <taxon>Ranunculales</taxon>
        <taxon>Ranunculaceae</taxon>
        <taxon>Coptidoideae</taxon>
        <taxon>Coptis</taxon>
    </lineage>
</organism>
<evidence type="ECO:0008006" key="8">
    <source>
        <dbReference type="Google" id="ProtNLM"/>
    </source>
</evidence>
<dbReference type="EMBL" id="JADFTS010000008">
    <property type="protein sequence ID" value="KAF9594664.1"/>
    <property type="molecule type" value="Genomic_DNA"/>
</dbReference>
<protein>
    <recommendedName>
        <fullName evidence="8">Vacuolar protein sorting-associated protein 54 N-terminal domain-containing protein</fullName>
    </recommendedName>
</protein>
<dbReference type="GO" id="GO:0000149">
    <property type="term" value="F:SNARE binding"/>
    <property type="evidence" value="ECO:0007669"/>
    <property type="project" value="TreeGrafter"/>
</dbReference>
<dbReference type="PANTHER" id="PTHR13258">
    <property type="entry name" value="SYNDETIN"/>
    <property type="match status" value="1"/>
</dbReference>
<dbReference type="Proteomes" id="UP000631114">
    <property type="component" value="Unassembled WGS sequence"/>
</dbReference>
<evidence type="ECO:0000256" key="1">
    <source>
        <dbReference type="ARBA" id="ARBA00022448"/>
    </source>
</evidence>
<gene>
    <name evidence="6" type="ORF">IFM89_034347</name>
</gene>
<dbReference type="InterPro" id="IPR019515">
    <property type="entry name" value="VPS54_N"/>
</dbReference>
<dbReference type="GO" id="GO:0005829">
    <property type="term" value="C:cytosol"/>
    <property type="evidence" value="ECO:0007669"/>
    <property type="project" value="GOC"/>
</dbReference>
<keyword evidence="3" id="KW-0175">Coiled coil</keyword>
<feature type="domain" description="Vacuolar protein sorting-associated protein 54 N-terminal" evidence="5">
    <location>
        <begin position="162"/>
        <end position="338"/>
    </location>
</feature>
<dbReference type="OrthoDB" id="10263345at2759"/>